<accession>A0A162L764</accession>
<feature type="transmembrane region" description="Helical" evidence="7">
    <location>
        <begin position="7"/>
        <end position="29"/>
    </location>
</feature>
<dbReference type="Gene3D" id="1.10.3720.10">
    <property type="entry name" value="MetI-like"/>
    <property type="match status" value="1"/>
</dbReference>
<dbReference type="PROSITE" id="PS50283">
    <property type="entry name" value="NA_SOLUT_SYMP_3"/>
    <property type="match status" value="1"/>
</dbReference>
<dbReference type="SUPFAM" id="SSF161098">
    <property type="entry name" value="MetI-like"/>
    <property type="match status" value="1"/>
</dbReference>
<organism evidence="10 11">
    <name type="scientific">Tistrella mobilis</name>
    <dbReference type="NCBI Taxonomy" id="171437"/>
    <lineage>
        <taxon>Bacteria</taxon>
        <taxon>Pseudomonadati</taxon>
        <taxon>Pseudomonadota</taxon>
        <taxon>Alphaproteobacteria</taxon>
        <taxon>Geminicoccales</taxon>
        <taxon>Geminicoccaceae</taxon>
        <taxon>Tistrella</taxon>
    </lineage>
</organism>
<feature type="transmembrane region" description="Helical" evidence="7">
    <location>
        <begin position="134"/>
        <end position="167"/>
    </location>
</feature>
<proteinExistence type="inferred from homology"/>
<dbReference type="OrthoDB" id="7834831at2"/>
<evidence type="ECO:0000256" key="7">
    <source>
        <dbReference type="RuleBase" id="RU363032"/>
    </source>
</evidence>
<dbReference type="InterPro" id="IPR045621">
    <property type="entry name" value="BPD_transp_1_N"/>
</dbReference>
<keyword evidence="3" id="KW-1003">Cell membrane</keyword>
<evidence type="ECO:0000256" key="1">
    <source>
        <dbReference type="ARBA" id="ARBA00004651"/>
    </source>
</evidence>
<comment type="similarity">
    <text evidence="7">Belongs to the binding-protein-dependent transport system permease family.</text>
</comment>
<dbReference type="Pfam" id="PF19300">
    <property type="entry name" value="BPD_transp_1_N"/>
    <property type="match status" value="1"/>
</dbReference>
<name>A0A162L764_9PROT</name>
<evidence type="ECO:0000259" key="8">
    <source>
        <dbReference type="PROSITE" id="PS50928"/>
    </source>
</evidence>
<evidence type="ECO:0000313" key="12">
    <source>
        <dbReference type="Proteomes" id="UP000257706"/>
    </source>
</evidence>
<evidence type="ECO:0000256" key="5">
    <source>
        <dbReference type="ARBA" id="ARBA00022989"/>
    </source>
</evidence>
<feature type="transmembrane region" description="Helical" evidence="7">
    <location>
        <begin position="291"/>
        <end position="317"/>
    </location>
</feature>
<dbReference type="InterPro" id="IPR035906">
    <property type="entry name" value="MetI-like_sf"/>
</dbReference>
<evidence type="ECO:0000256" key="4">
    <source>
        <dbReference type="ARBA" id="ARBA00022692"/>
    </source>
</evidence>
<evidence type="ECO:0000313" key="10">
    <source>
        <dbReference type="EMBL" id="KYO53562.1"/>
    </source>
</evidence>
<feature type="transmembrane region" description="Helical" evidence="7">
    <location>
        <begin position="245"/>
        <end position="271"/>
    </location>
</feature>
<dbReference type="AlphaFoldDB" id="A0A162L764"/>
<keyword evidence="6 7" id="KW-0472">Membrane</keyword>
<dbReference type="PANTHER" id="PTHR43163:SF9">
    <property type="entry name" value="ABC TRANSPORTER PERMEASE PROTEIN"/>
    <property type="match status" value="1"/>
</dbReference>
<evidence type="ECO:0000313" key="9">
    <source>
        <dbReference type="EMBL" id="HAE49904.1"/>
    </source>
</evidence>
<feature type="transmembrane region" description="Helical" evidence="7">
    <location>
        <begin position="99"/>
        <end position="122"/>
    </location>
</feature>
<dbReference type="CDD" id="cd06261">
    <property type="entry name" value="TM_PBP2"/>
    <property type="match status" value="1"/>
</dbReference>
<sequence length="339" mass="36748">MKRLLPLFSRLASTLGLLLAVVVLNFLLIQMAPGDPVSVIVGEMGGASEELIARMRAEYGLDQPLHVQLGVYVWKILHGDFGFSYYFKEPVLSLILQRLPATILLVVTALAVAVLVGTLLGIFSARRPRGPLNYLVTLVSLAGYSAPVFWTGLMLVILFSSILPLFPVSGMADVRGAETFLGSVADVAHHLVLPAVTLASIYIAIYSRLSRATMLDVLGADYIRTARAKGLSERRVVYGHALRNALIPVVTMVGLQFGQLFAGAVLVETVFNWPGLGRLAFESILRRDYPTLLGILFFSAILVVVANILTDIAYGLVDPRIRTRKPAAARKPKATGAPR</sequence>
<dbReference type="Proteomes" id="UP000075787">
    <property type="component" value="Unassembled WGS sequence"/>
</dbReference>
<dbReference type="Pfam" id="PF00528">
    <property type="entry name" value="BPD_transp_1"/>
    <property type="match status" value="1"/>
</dbReference>
<evidence type="ECO:0000256" key="2">
    <source>
        <dbReference type="ARBA" id="ARBA00022448"/>
    </source>
</evidence>
<dbReference type="GeneID" id="97243119"/>
<dbReference type="InterPro" id="IPR001734">
    <property type="entry name" value="Na/solute_symporter"/>
</dbReference>
<feature type="transmembrane region" description="Helical" evidence="7">
    <location>
        <begin position="187"/>
        <end position="205"/>
    </location>
</feature>
<dbReference type="EMBL" id="DMAI01000345">
    <property type="protein sequence ID" value="HAE49904.1"/>
    <property type="molecule type" value="Genomic_DNA"/>
</dbReference>
<feature type="domain" description="ABC transmembrane type-1" evidence="8">
    <location>
        <begin position="99"/>
        <end position="314"/>
    </location>
</feature>
<keyword evidence="4 7" id="KW-0812">Transmembrane</keyword>
<comment type="caution">
    <text evidence="10">The sequence shown here is derived from an EMBL/GenBank/DDBJ whole genome shotgun (WGS) entry which is preliminary data.</text>
</comment>
<comment type="subcellular location">
    <subcellularLocation>
        <location evidence="1 7">Cell membrane</location>
        <topology evidence="1 7">Multi-pass membrane protein</topology>
    </subcellularLocation>
</comment>
<dbReference type="RefSeq" id="WP_014748050.1">
    <property type="nucleotide sequence ID" value="NZ_CP121013.1"/>
</dbReference>
<evidence type="ECO:0000256" key="6">
    <source>
        <dbReference type="ARBA" id="ARBA00023136"/>
    </source>
</evidence>
<dbReference type="InterPro" id="IPR000515">
    <property type="entry name" value="MetI-like"/>
</dbReference>
<reference evidence="9 12" key="2">
    <citation type="journal article" date="2018" name="Nat. Biotechnol.">
        <title>A standardized bacterial taxonomy based on genome phylogeny substantially revises the tree of life.</title>
        <authorList>
            <person name="Parks D.H."/>
            <person name="Chuvochina M."/>
            <person name="Waite D.W."/>
            <person name="Rinke C."/>
            <person name="Skarshewski A."/>
            <person name="Chaumeil P.A."/>
            <person name="Hugenholtz P."/>
        </authorList>
    </citation>
    <scope>NUCLEOTIDE SEQUENCE [LARGE SCALE GENOMIC DNA]</scope>
    <source>
        <strain evidence="9">UBA8739</strain>
    </source>
</reference>
<reference evidence="10 11" key="1">
    <citation type="submission" date="2015-12" db="EMBL/GenBank/DDBJ databases">
        <title>Genome sequence of Tistrella mobilis MCCC 1A02139.</title>
        <authorList>
            <person name="Lu L."/>
            <person name="Lai Q."/>
            <person name="Shao Z."/>
            <person name="Qian P."/>
        </authorList>
    </citation>
    <scope>NUCLEOTIDE SEQUENCE [LARGE SCALE GENOMIC DNA]</scope>
    <source>
        <strain evidence="10 11">MCCC 1A02139</strain>
    </source>
</reference>
<keyword evidence="2 7" id="KW-0813">Transport</keyword>
<protein>
    <submittedName>
        <fullName evidence="10">ABC transporter permease</fullName>
    </submittedName>
</protein>
<dbReference type="EMBL" id="LPZR01000112">
    <property type="protein sequence ID" value="KYO53562.1"/>
    <property type="molecule type" value="Genomic_DNA"/>
</dbReference>
<evidence type="ECO:0000313" key="11">
    <source>
        <dbReference type="Proteomes" id="UP000075787"/>
    </source>
</evidence>
<dbReference type="Proteomes" id="UP000257706">
    <property type="component" value="Unassembled WGS sequence"/>
</dbReference>
<dbReference type="GO" id="GO:0022857">
    <property type="term" value="F:transmembrane transporter activity"/>
    <property type="evidence" value="ECO:0007669"/>
    <property type="project" value="InterPro"/>
</dbReference>
<keyword evidence="5 7" id="KW-1133">Transmembrane helix</keyword>
<dbReference type="OMA" id="WFPNGYA"/>
<dbReference type="PROSITE" id="PS50928">
    <property type="entry name" value="ABC_TM1"/>
    <property type="match status" value="1"/>
</dbReference>
<gene>
    <name evidence="10" type="ORF">AUP44_00520</name>
    <name evidence="9" type="ORF">DCK97_21045</name>
</gene>
<evidence type="ECO:0000256" key="3">
    <source>
        <dbReference type="ARBA" id="ARBA00022475"/>
    </source>
</evidence>
<dbReference type="GO" id="GO:0005886">
    <property type="term" value="C:plasma membrane"/>
    <property type="evidence" value="ECO:0007669"/>
    <property type="project" value="UniProtKB-SubCell"/>
</dbReference>
<dbReference type="PANTHER" id="PTHR43163">
    <property type="entry name" value="DIPEPTIDE TRANSPORT SYSTEM PERMEASE PROTEIN DPPB-RELATED"/>
    <property type="match status" value="1"/>
</dbReference>